<keyword evidence="3" id="KW-0858">Xylan degradation</keyword>
<feature type="signal peptide" evidence="2">
    <location>
        <begin position="1"/>
        <end position="26"/>
    </location>
</feature>
<name>A0A0C1ZNJ6_9BACT</name>
<dbReference type="GO" id="GO:0045493">
    <property type="term" value="P:xylan catabolic process"/>
    <property type="evidence" value="ECO:0007669"/>
    <property type="project" value="UniProtKB-KW"/>
</dbReference>
<dbReference type="EMBL" id="JMCC02000122">
    <property type="protein sequence ID" value="KIG12648.1"/>
    <property type="molecule type" value="Genomic_DNA"/>
</dbReference>
<dbReference type="RefSeq" id="WP_052557257.1">
    <property type="nucleotide sequence ID" value="NZ_JMCC02000122.1"/>
</dbReference>
<keyword evidence="3" id="KW-0119">Carbohydrate metabolism</keyword>
<feature type="compositionally biased region" description="Polar residues" evidence="1">
    <location>
        <begin position="28"/>
        <end position="47"/>
    </location>
</feature>
<keyword evidence="3" id="KW-0326">Glycosidase</keyword>
<dbReference type="GO" id="GO:0016798">
    <property type="term" value="F:hydrolase activity, acting on glycosyl bonds"/>
    <property type="evidence" value="ECO:0007669"/>
    <property type="project" value="UniProtKB-KW"/>
</dbReference>
<organism evidence="3 4">
    <name type="scientific">Enhygromyxa salina</name>
    <dbReference type="NCBI Taxonomy" id="215803"/>
    <lineage>
        <taxon>Bacteria</taxon>
        <taxon>Pseudomonadati</taxon>
        <taxon>Myxococcota</taxon>
        <taxon>Polyangia</taxon>
        <taxon>Nannocystales</taxon>
        <taxon>Nannocystaceae</taxon>
        <taxon>Enhygromyxa</taxon>
    </lineage>
</organism>
<evidence type="ECO:0000313" key="3">
    <source>
        <dbReference type="EMBL" id="KIG12648.1"/>
    </source>
</evidence>
<evidence type="ECO:0000256" key="2">
    <source>
        <dbReference type="SAM" id="SignalP"/>
    </source>
</evidence>
<evidence type="ECO:0000313" key="4">
    <source>
        <dbReference type="Proteomes" id="UP000031599"/>
    </source>
</evidence>
<feature type="chain" id="PRO_5002157302" evidence="2">
    <location>
        <begin position="27"/>
        <end position="272"/>
    </location>
</feature>
<feature type="region of interest" description="Disordered" evidence="1">
    <location>
        <begin position="24"/>
        <end position="48"/>
    </location>
</feature>
<keyword evidence="3" id="KW-0624">Polysaccharide degradation</keyword>
<proteinExistence type="predicted"/>
<keyword evidence="2" id="KW-0732">Signal</keyword>
<sequence length="272" mass="26831">MTRYPPFLLPLALLLPLAGCPGDDGAGDSNTTDGGTAETSADTNTDPTEGPDGMFCAHQCSADADCLVGGMDIGLTCQGSFCSGDAPDGCTDNAECIAQFSGWMTPCTSGGGECDALSQLCVQGPDGGLCATPPSDFFMCDSVPGFSEIEVPDIDGTTVTVCGNANAQCGADAVCFSPCQSDADCSSAAYPVCDVGTGTCGCSADTDCATLGIPHLSVCSDGLCGCGEDQQCVDGDAGDVCNPSGLCGCSGDAACANVTNSFDGGMISCVGN</sequence>
<comment type="caution">
    <text evidence="3">The sequence shown here is derived from an EMBL/GenBank/DDBJ whole genome shotgun (WGS) entry which is preliminary data.</text>
</comment>
<protein>
    <submittedName>
        <fullName evidence="3">Endo-1,4-beta-xylanase A</fullName>
    </submittedName>
</protein>
<keyword evidence="3" id="KW-0378">Hydrolase</keyword>
<reference evidence="3 4" key="1">
    <citation type="submission" date="2014-12" db="EMBL/GenBank/DDBJ databases">
        <title>Genome assembly of Enhygromyxa salina DSM 15201.</title>
        <authorList>
            <person name="Sharma G."/>
            <person name="Subramanian S."/>
        </authorList>
    </citation>
    <scope>NUCLEOTIDE SEQUENCE [LARGE SCALE GENOMIC DNA]</scope>
    <source>
        <strain evidence="3 4">DSM 15201</strain>
    </source>
</reference>
<evidence type="ECO:0000256" key="1">
    <source>
        <dbReference type="SAM" id="MobiDB-lite"/>
    </source>
</evidence>
<accession>A0A0C1ZNJ6</accession>
<dbReference type="AlphaFoldDB" id="A0A0C1ZNJ6"/>
<gene>
    <name evidence="3" type="ORF">DB30_01136</name>
</gene>
<dbReference type="Proteomes" id="UP000031599">
    <property type="component" value="Unassembled WGS sequence"/>
</dbReference>